<keyword evidence="4 7" id="KW-0812">Transmembrane</keyword>
<dbReference type="InterPro" id="IPR036259">
    <property type="entry name" value="MFS_trans_sf"/>
</dbReference>
<feature type="transmembrane region" description="Helical" evidence="7">
    <location>
        <begin position="178"/>
        <end position="194"/>
    </location>
</feature>
<dbReference type="GO" id="GO:0022857">
    <property type="term" value="F:transmembrane transporter activity"/>
    <property type="evidence" value="ECO:0007669"/>
    <property type="project" value="InterPro"/>
</dbReference>
<keyword evidence="2" id="KW-0813">Transport</keyword>
<dbReference type="PROSITE" id="PS50850">
    <property type="entry name" value="MFS"/>
    <property type="match status" value="1"/>
</dbReference>
<keyword evidence="3" id="KW-1003">Cell membrane</keyword>
<dbReference type="SUPFAM" id="SSF103473">
    <property type="entry name" value="MFS general substrate transporter"/>
    <property type="match status" value="1"/>
</dbReference>
<evidence type="ECO:0000256" key="4">
    <source>
        <dbReference type="ARBA" id="ARBA00022692"/>
    </source>
</evidence>
<sequence length="226" mass="26143">MLRQRSVVWFLLLLHSVLTAVLLLAALVWLIVLQMDKETLLAWGWRIPFLSSIVIAAVALFIRRNMRETPVFERQKKVLEEQRRLALEQGRKHVAEVDTRSFWKRTKAFWIMVGLRIGENGPSYLAQGFIIGYVAKVLMIDKSVPTMAVFIASVLGFLIIPLAGYLSDRFGRRITYRWFCLLLVLYAFPAFMLLDTREPGVGHWYYYRGHGVGLIRNLRRTGCVGR</sequence>
<dbReference type="EMBL" id="CAADJA010000002">
    <property type="protein sequence ID" value="VFS51888.1"/>
    <property type="molecule type" value="Genomic_DNA"/>
</dbReference>
<protein>
    <submittedName>
        <fullName evidence="9">Proline porter II</fullName>
    </submittedName>
</protein>
<evidence type="ECO:0000256" key="5">
    <source>
        <dbReference type="ARBA" id="ARBA00022989"/>
    </source>
</evidence>
<dbReference type="PANTHER" id="PTHR43045">
    <property type="entry name" value="SHIKIMATE TRANSPORTER"/>
    <property type="match status" value="1"/>
</dbReference>
<dbReference type="AlphaFoldDB" id="A0A484ZVS7"/>
<evidence type="ECO:0000256" key="6">
    <source>
        <dbReference type="ARBA" id="ARBA00023136"/>
    </source>
</evidence>
<feature type="domain" description="Major facilitator superfamily (MFS) profile" evidence="8">
    <location>
        <begin position="1"/>
        <end position="226"/>
    </location>
</feature>
<feature type="transmembrane region" description="Helical" evidence="7">
    <location>
        <begin position="43"/>
        <end position="62"/>
    </location>
</feature>
<reference evidence="9 10" key="1">
    <citation type="submission" date="2019-03" db="EMBL/GenBank/DDBJ databases">
        <authorList>
            <consortium name="Pathogen Informatics"/>
        </authorList>
    </citation>
    <scope>NUCLEOTIDE SEQUENCE [LARGE SCALE GENOMIC DNA]</scope>
    <source>
        <strain evidence="9 10">NCTC12282</strain>
    </source>
</reference>
<evidence type="ECO:0000313" key="10">
    <source>
        <dbReference type="Proteomes" id="UP000373449"/>
    </source>
</evidence>
<comment type="subcellular location">
    <subcellularLocation>
        <location evidence="1">Cell membrane</location>
        <topology evidence="1">Multi-pass membrane protein</topology>
    </subcellularLocation>
</comment>
<dbReference type="Proteomes" id="UP000373449">
    <property type="component" value="Unassembled WGS sequence"/>
</dbReference>
<feature type="transmembrane region" description="Helical" evidence="7">
    <location>
        <begin position="109"/>
        <end position="135"/>
    </location>
</feature>
<evidence type="ECO:0000256" key="7">
    <source>
        <dbReference type="SAM" id="Phobius"/>
    </source>
</evidence>
<dbReference type="InterPro" id="IPR020846">
    <property type="entry name" value="MFS_dom"/>
</dbReference>
<proteinExistence type="predicted"/>
<dbReference type="Gene3D" id="1.20.1250.20">
    <property type="entry name" value="MFS general substrate transporter like domains"/>
    <property type="match status" value="2"/>
</dbReference>
<name>A0A484ZVS7_9GAMM</name>
<feature type="transmembrane region" description="Helical" evidence="7">
    <location>
        <begin position="147"/>
        <end position="166"/>
    </location>
</feature>
<keyword evidence="5 7" id="KW-1133">Transmembrane helix</keyword>
<accession>A0A484ZVS7</accession>
<dbReference type="Pfam" id="PF07690">
    <property type="entry name" value="MFS_1"/>
    <property type="match status" value="1"/>
</dbReference>
<evidence type="ECO:0000256" key="1">
    <source>
        <dbReference type="ARBA" id="ARBA00004651"/>
    </source>
</evidence>
<evidence type="ECO:0000313" key="9">
    <source>
        <dbReference type="EMBL" id="VFS51888.1"/>
    </source>
</evidence>
<evidence type="ECO:0000256" key="2">
    <source>
        <dbReference type="ARBA" id="ARBA00022448"/>
    </source>
</evidence>
<dbReference type="GO" id="GO:0005886">
    <property type="term" value="C:plasma membrane"/>
    <property type="evidence" value="ECO:0007669"/>
    <property type="project" value="UniProtKB-SubCell"/>
</dbReference>
<dbReference type="InterPro" id="IPR011701">
    <property type="entry name" value="MFS"/>
</dbReference>
<evidence type="ECO:0000259" key="8">
    <source>
        <dbReference type="PROSITE" id="PS50850"/>
    </source>
</evidence>
<dbReference type="PANTHER" id="PTHR43045:SF1">
    <property type="entry name" value="SHIKIMATE TRANSPORTER"/>
    <property type="match status" value="1"/>
</dbReference>
<keyword evidence="6 7" id="KW-0472">Membrane</keyword>
<evidence type="ECO:0000256" key="3">
    <source>
        <dbReference type="ARBA" id="ARBA00022475"/>
    </source>
</evidence>
<organism evidence="9 10">
    <name type="scientific">Budvicia aquatica</name>
    <dbReference type="NCBI Taxonomy" id="82979"/>
    <lineage>
        <taxon>Bacteria</taxon>
        <taxon>Pseudomonadati</taxon>
        <taxon>Pseudomonadota</taxon>
        <taxon>Gammaproteobacteria</taxon>
        <taxon>Enterobacterales</taxon>
        <taxon>Budviciaceae</taxon>
        <taxon>Budvicia</taxon>
    </lineage>
</organism>
<feature type="transmembrane region" description="Helical" evidence="7">
    <location>
        <begin position="7"/>
        <end position="31"/>
    </location>
</feature>
<gene>
    <name evidence="9" type="primary">proP_8</name>
    <name evidence="9" type="ORF">NCTC12282_05540</name>
</gene>